<evidence type="ECO:0000313" key="3">
    <source>
        <dbReference type="Proteomes" id="UP000249056"/>
    </source>
</evidence>
<dbReference type="EMBL" id="QKRW01000001">
    <property type="protein sequence ID" value="RAL68422.1"/>
    <property type="molecule type" value="Genomic_DNA"/>
</dbReference>
<gene>
    <name evidence="2" type="ORF">DID88_007153</name>
</gene>
<evidence type="ECO:0000256" key="1">
    <source>
        <dbReference type="SAM" id="MobiDB-lite"/>
    </source>
</evidence>
<protein>
    <submittedName>
        <fullName evidence="2">Uncharacterized protein</fullName>
    </submittedName>
</protein>
<sequence length="133" mass="13769">MRQDPPDAIEAFVHRVSRSRHAGHGTRFRHAVTDGQAGEVQLVVQLLHQGFRDRGPGRDAGAEGREAGFGDGAAGEELKLGEEHGGDAVEGCGAVGLDALERGGGVEGGGREEDRAAVRGGRHVAEDGAEAVE</sequence>
<dbReference type="AlphaFoldDB" id="A0A395J7F4"/>
<organism evidence="2 3">
    <name type="scientific">Monilinia fructigena</name>
    <dbReference type="NCBI Taxonomy" id="38457"/>
    <lineage>
        <taxon>Eukaryota</taxon>
        <taxon>Fungi</taxon>
        <taxon>Dikarya</taxon>
        <taxon>Ascomycota</taxon>
        <taxon>Pezizomycotina</taxon>
        <taxon>Leotiomycetes</taxon>
        <taxon>Helotiales</taxon>
        <taxon>Sclerotiniaceae</taxon>
        <taxon>Monilinia</taxon>
    </lineage>
</organism>
<dbReference type="Proteomes" id="UP000249056">
    <property type="component" value="Unassembled WGS sequence"/>
</dbReference>
<evidence type="ECO:0000313" key="2">
    <source>
        <dbReference type="EMBL" id="RAL68422.1"/>
    </source>
</evidence>
<name>A0A395J7F4_9HELO</name>
<accession>A0A395J7F4</accession>
<feature type="region of interest" description="Disordered" evidence="1">
    <location>
        <begin position="100"/>
        <end position="133"/>
    </location>
</feature>
<feature type="compositionally biased region" description="Basic and acidic residues" evidence="1">
    <location>
        <begin position="51"/>
        <end position="68"/>
    </location>
</feature>
<proteinExistence type="predicted"/>
<comment type="caution">
    <text evidence="2">The sequence shown here is derived from an EMBL/GenBank/DDBJ whole genome shotgun (WGS) entry which is preliminary data.</text>
</comment>
<reference evidence="2 3" key="1">
    <citation type="submission" date="2018-06" db="EMBL/GenBank/DDBJ databases">
        <title>Genome Sequence of the Brown Rot Fungal Pathogen Monilinia fructigena.</title>
        <authorList>
            <person name="Landi L."/>
            <person name="De Miccolis Angelini R.M."/>
            <person name="Pollastro S."/>
            <person name="Abate D."/>
            <person name="Faretra F."/>
            <person name="Romanazzi G."/>
        </authorList>
    </citation>
    <scope>NUCLEOTIDE SEQUENCE [LARGE SCALE GENOMIC DNA]</scope>
    <source>
        <strain evidence="2 3">Mfrg269</strain>
    </source>
</reference>
<keyword evidence="3" id="KW-1185">Reference proteome</keyword>
<feature type="region of interest" description="Disordered" evidence="1">
    <location>
        <begin position="51"/>
        <end position="75"/>
    </location>
</feature>